<feature type="transmembrane region" description="Helical" evidence="1">
    <location>
        <begin position="59"/>
        <end position="77"/>
    </location>
</feature>
<evidence type="ECO:0000313" key="4">
    <source>
        <dbReference type="Proteomes" id="UP000215596"/>
    </source>
</evidence>
<dbReference type="AlphaFoldDB" id="A0A268EDP6"/>
<dbReference type="EMBL" id="NPBY01000112">
    <property type="protein sequence ID" value="PAD71256.1"/>
    <property type="molecule type" value="Genomic_DNA"/>
</dbReference>
<proteinExistence type="predicted"/>
<dbReference type="EMBL" id="WOAA01000019">
    <property type="protein sequence ID" value="MUG67918.1"/>
    <property type="molecule type" value="Genomic_DNA"/>
</dbReference>
<evidence type="ECO:0000313" key="2">
    <source>
        <dbReference type="EMBL" id="MUG67918.1"/>
    </source>
</evidence>
<accession>A0A268EDP6</accession>
<dbReference type="OrthoDB" id="2388713at2"/>
<name>A0A268EDP6_9BACL</name>
<gene>
    <name evidence="3" type="ORF">CHH67_25025</name>
    <name evidence="2" type="ORF">GNP94_18175</name>
</gene>
<comment type="caution">
    <text evidence="3">The sequence shown here is derived from an EMBL/GenBank/DDBJ whole genome shotgun (WGS) entry which is preliminary data.</text>
</comment>
<feature type="transmembrane region" description="Helical" evidence="1">
    <location>
        <begin position="132"/>
        <end position="150"/>
    </location>
</feature>
<reference evidence="2 5" key="2">
    <citation type="submission" date="2019-11" db="EMBL/GenBank/DDBJ databases">
        <title>Draft genome sequences of five Paenibacillus species of dairy origin.</title>
        <authorList>
            <person name="Olajide A.M."/>
            <person name="Chen S."/>
            <person name="Lapointe G."/>
        </authorList>
    </citation>
    <scope>NUCLEOTIDE SEQUENCE [LARGE SCALE GENOMIC DNA]</scope>
    <source>
        <strain evidence="2 5">3CS1</strain>
    </source>
</reference>
<keyword evidence="1" id="KW-1133">Transmembrane helix</keyword>
<feature type="transmembrane region" description="Helical" evidence="1">
    <location>
        <begin position="89"/>
        <end position="112"/>
    </location>
</feature>
<keyword evidence="1" id="KW-0472">Membrane</keyword>
<dbReference type="Proteomes" id="UP000435177">
    <property type="component" value="Unassembled WGS sequence"/>
</dbReference>
<feature type="transmembrane region" description="Helical" evidence="1">
    <location>
        <begin position="162"/>
        <end position="183"/>
    </location>
</feature>
<protein>
    <submittedName>
        <fullName evidence="3">Tat pathway signal protein</fullName>
    </submittedName>
</protein>
<sequence>MKQSSSSSSKIAAEMFYHQGSWALAYLVIVFLIHLVIGITNSSARQEDFFSITYSSTKGFMLVIGIISAFGFLSYYVRNGFTRKDFFTGAALAALLLSLAFPVVVGPISMLLRALNGMGEDSTVLQQFGGSWLIALASYGIQIFVFYLVGWMIGSAFYKYNWIYGLGFIAIGIVLIGILDVLWQFELASLWENFLPPVSLDVSLPVSFAGSAGFIILGLTLIRLLTRRVTIKL</sequence>
<feature type="transmembrane region" description="Helical" evidence="1">
    <location>
        <begin position="203"/>
        <end position="225"/>
    </location>
</feature>
<organism evidence="3 4">
    <name type="scientific">Paenibacillus campinasensis</name>
    <dbReference type="NCBI Taxonomy" id="66347"/>
    <lineage>
        <taxon>Bacteria</taxon>
        <taxon>Bacillati</taxon>
        <taxon>Bacillota</taxon>
        <taxon>Bacilli</taxon>
        <taxon>Bacillales</taxon>
        <taxon>Paenibacillaceae</taxon>
        <taxon>Paenibacillus</taxon>
    </lineage>
</organism>
<evidence type="ECO:0000256" key="1">
    <source>
        <dbReference type="SAM" id="Phobius"/>
    </source>
</evidence>
<dbReference type="Proteomes" id="UP000215596">
    <property type="component" value="Unassembled WGS sequence"/>
</dbReference>
<keyword evidence="5" id="KW-1185">Reference proteome</keyword>
<evidence type="ECO:0000313" key="3">
    <source>
        <dbReference type="EMBL" id="PAD71256.1"/>
    </source>
</evidence>
<evidence type="ECO:0000313" key="5">
    <source>
        <dbReference type="Proteomes" id="UP000435177"/>
    </source>
</evidence>
<reference evidence="3 4" key="1">
    <citation type="submission" date="2017-07" db="EMBL/GenBank/DDBJ databases">
        <title>Isolation and whole genome analysis of endospore-forming bacteria from heroin.</title>
        <authorList>
            <person name="Kalinowski J."/>
            <person name="Ahrens B."/>
            <person name="Al-Dilaimi A."/>
            <person name="Winkler A."/>
            <person name="Wibberg D."/>
            <person name="Schleenbecker U."/>
            <person name="Ruckert C."/>
            <person name="Wolfel R."/>
            <person name="Grass G."/>
        </authorList>
    </citation>
    <scope>NUCLEOTIDE SEQUENCE [LARGE SCALE GENOMIC DNA]</scope>
    <source>
        <strain evidence="3 4">7537-G1</strain>
    </source>
</reference>
<dbReference type="RefSeq" id="WP_095268092.1">
    <property type="nucleotide sequence ID" value="NZ_NPBY01000112.1"/>
</dbReference>
<feature type="transmembrane region" description="Helical" evidence="1">
    <location>
        <begin position="21"/>
        <end position="39"/>
    </location>
</feature>
<keyword evidence="1" id="KW-0812">Transmembrane</keyword>